<organism evidence="2 3">
    <name type="scientific">Anthostomella pinea</name>
    <dbReference type="NCBI Taxonomy" id="933095"/>
    <lineage>
        <taxon>Eukaryota</taxon>
        <taxon>Fungi</taxon>
        <taxon>Dikarya</taxon>
        <taxon>Ascomycota</taxon>
        <taxon>Pezizomycotina</taxon>
        <taxon>Sordariomycetes</taxon>
        <taxon>Xylariomycetidae</taxon>
        <taxon>Xylariales</taxon>
        <taxon>Xylariaceae</taxon>
        <taxon>Anthostomella</taxon>
    </lineage>
</organism>
<keyword evidence="1" id="KW-0812">Transmembrane</keyword>
<reference evidence="2" key="1">
    <citation type="submission" date="2023-10" db="EMBL/GenBank/DDBJ databases">
        <authorList>
            <person name="Hackl T."/>
        </authorList>
    </citation>
    <scope>NUCLEOTIDE SEQUENCE</scope>
</reference>
<name>A0AAI8VHX6_9PEZI</name>
<accession>A0AAI8VHX6</accession>
<gene>
    <name evidence="2" type="ORF">KHLLAP_LOCUS5737</name>
</gene>
<feature type="transmembrane region" description="Helical" evidence="1">
    <location>
        <begin position="115"/>
        <end position="135"/>
    </location>
</feature>
<keyword evidence="1" id="KW-1133">Transmembrane helix</keyword>
<dbReference type="EMBL" id="CAUWAG010000007">
    <property type="protein sequence ID" value="CAJ2505269.1"/>
    <property type="molecule type" value="Genomic_DNA"/>
</dbReference>
<proteinExistence type="predicted"/>
<dbReference type="AlphaFoldDB" id="A0AAI8VHX6"/>
<evidence type="ECO:0000313" key="2">
    <source>
        <dbReference type="EMBL" id="CAJ2505269.1"/>
    </source>
</evidence>
<comment type="caution">
    <text evidence="2">The sequence shown here is derived from an EMBL/GenBank/DDBJ whole genome shotgun (WGS) entry which is preliminary data.</text>
</comment>
<sequence>MSSEHPMKAHSSAGCIIAVPSPDGYLKTLTSNQTLCQQYSAVGKDFCRMSTQLRAYWNTTSSSCPPQMIQCHQLLHQDATSSSSETPVVSHASMFSSNDPIGGSPAGIDGELTTAVLAVVAGLAVLMSVVLYVYICRRRCRSCRKEDEELYDMARLFV</sequence>
<evidence type="ECO:0000256" key="1">
    <source>
        <dbReference type="SAM" id="Phobius"/>
    </source>
</evidence>
<protein>
    <submittedName>
        <fullName evidence="2">Uu.00g126630.m01.CDS01</fullName>
    </submittedName>
</protein>
<evidence type="ECO:0000313" key="3">
    <source>
        <dbReference type="Proteomes" id="UP001295740"/>
    </source>
</evidence>
<keyword evidence="3" id="KW-1185">Reference proteome</keyword>
<keyword evidence="1" id="KW-0472">Membrane</keyword>
<dbReference type="Proteomes" id="UP001295740">
    <property type="component" value="Unassembled WGS sequence"/>
</dbReference>